<dbReference type="InterPro" id="IPR001296">
    <property type="entry name" value="Glyco_trans_1"/>
</dbReference>
<feature type="domain" description="Glycosyl transferase family 1" evidence="1">
    <location>
        <begin position="189"/>
        <end position="355"/>
    </location>
</feature>
<dbReference type="PANTHER" id="PTHR12526:SF634">
    <property type="entry name" value="BLL3361 PROTEIN"/>
    <property type="match status" value="1"/>
</dbReference>
<dbReference type="InParanoid" id="U5DMC5"/>
<dbReference type="InterPro" id="IPR028098">
    <property type="entry name" value="Glyco_trans_4-like_N"/>
</dbReference>
<gene>
    <name evidence="3" type="ORF">KR51_00015920</name>
</gene>
<feature type="domain" description="Glycosyltransferase subfamily 4-like N-terminal" evidence="2">
    <location>
        <begin position="17"/>
        <end position="181"/>
    </location>
</feature>
<reference evidence="3 4" key="1">
    <citation type="submission" date="2013-05" db="EMBL/GenBank/DDBJ databases">
        <title>Draft genome sequence of Rubidibacter lacunae KORDI 51-2.</title>
        <authorList>
            <person name="Choi D.H."/>
            <person name="Noh J.H."/>
            <person name="Kwon K.-K."/>
            <person name="Lee J.-H."/>
            <person name="Ryu J.-Y."/>
        </authorList>
    </citation>
    <scope>NUCLEOTIDE SEQUENCE [LARGE SCALE GENOMIC DNA]</scope>
    <source>
        <strain evidence="3 4">KORDI 51-2</strain>
    </source>
</reference>
<dbReference type="Pfam" id="PF00534">
    <property type="entry name" value="Glycos_transf_1"/>
    <property type="match status" value="1"/>
</dbReference>
<accession>U5DMC5</accession>
<evidence type="ECO:0000259" key="1">
    <source>
        <dbReference type="Pfam" id="PF00534"/>
    </source>
</evidence>
<dbReference type="PANTHER" id="PTHR12526">
    <property type="entry name" value="GLYCOSYLTRANSFERASE"/>
    <property type="match status" value="1"/>
</dbReference>
<dbReference type="AlphaFoldDB" id="U5DMC5"/>
<protein>
    <submittedName>
        <fullName evidence="3">Glycosyltransferase</fullName>
    </submittedName>
</protein>
<dbReference type="eggNOG" id="COG0438">
    <property type="taxonomic scope" value="Bacteria"/>
</dbReference>
<dbReference type="Proteomes" id="UP000016960">
    <property type="component" value="Unassembled WGS sequence"/>
</dbReference>
<evidence type="ECO:0000313" key="4">
    <source>
        <dbReference type="Proteomes" id="UP000016960"/>
    </source>
</evidence>
<dbReference type="STRING" id="582515.KR51_00015920"/>
<sequence length="389" mass="42212">MPTATIRITHVTTGLEVGGAEIMLYRLLANSDSRYFRHSVISLTAGGTLRPQIESVGVPVFDLGMQRGFPTPGSALRLLRLLGRLAPDILQGWMYHGNLAAWFGSITTRQQPPVIWGIHHSIYDLEREKRLTAAAIKLGARVSGACYRLIYVSHVSREQHERIGYRSDRGCIIPNGFETERFQPSPTSRAEVRDEFGIATDAPLIGLVCRYHPMKDHANFLRAAAQLLPSHPNARFLLIGTDVTPENPDLQALVTQLGLGDRALFLGQRDDMPRLMAALDIGGLSSATGEAFPLVVGEAMACGVPCTVTDVGDAGVMVADTGRVVPPKNPNALAAAWSELIELGADGRALLGARARARVQEHFALPAVTAQYEQIYTQAMASSTCIRDK</sequence>
<evidence type="ECO:0000259" key="2">
    <source>
        <dbReference type="Pfam" id="PF13439"/>
    </source>
</evidence>
<keyword evidence="3" id="KW-0808">Transferase</keyword>
<dbReference type="Pfam" id="PF13439">
    <property type="entry name" value="Glyco_transf_4"/>
    <property type="match status" value="1"/>
</dbReference>
<dbReference type="EMBL" id="ASSJ01000041">
    <property type="protein sequence ID" value="ERN41744.1"/>
    <property type="molecule type" value="Genomic_DNA"/>
</dbReference>
<keyword evidence="4" id="KW-1185">Reference proteome</keyword>
<dbReference type="CDD" id="cd03807">
    <property type="entry name" value="GT4_WbnK-like"/>
    <property type="match status" value="1"/>
</dbReference>
<evidence type="ECO:0000313" key="3">
    <source>
        <dbReference type="EMBL" id="ERN41744.1"/>
    </source>
</evidence>
<proteinExistence type="predicted"/>
<organism evidence="3 4">
    <name type="scientific">Rubidibacter lacunae KORDI 51-2</name>
    <dbReference type="NCBI Taxonomy" id="582515"/>
    <lineage>
        <taxon>Bacteria</taxon>
        <taxon>Bacillati</taxon>
        <taxon>Cyanobacteriota</taxon>
        <taxon>Cyanophyceae</taxon>
        <taxon>Oscillatoriophycideae</taxon>
        <taxon>Chroococcales</taxon>
        <taxon>Aphanothecaceae</taxon>
        <taxon>Rubidibacter</taxon>
    </lineage>
</organism>
<dbReference type="OrthoDB" id="9787617at2"/>
<dbReference type="RefSeq" id="WP_022606307.1">
    <property type="nucleotide sequence ID" value="NZ_ASSJ01000041.1"/>
</dbReference>
<dbReference type="SUPFAM" id="SSF53756">
    <property type="entry name" value="UDP-Glycosyltransferase/glycogen phosphorylase"/>
    <property type="match status" value="1"/>
</dbReference>
<name>U5DMC5_9CHRO</name>
<dbReference type="GO" id="GO:0016757">
    <property type="term" value="F:glycosyltransferase activity"/>
    <property type="evidence" value="ECO:0007669"/>
    <property type="project" value="InterPro"/>
</dbReference>
<comment type="caution">
    <text evidence="3">The sequence shown here is derived from an EMBL/GenBank/DDBJ whole genome shotgun (WGS) entry which is preliminary data.</text>
</comment>
<dbReference type="Gene3D" id="3.40.50.2000">
    <property type="entry name" value="Glycogen Phosphorylase B"/>
    <property type="match status" value="2"/>
</dbReference>